<dbReference type="RefSeq" id="WP_090912978.1">
    <property type="nucleotide sequence ID" value="NZ_JAGDQJ010000036.1"/>
</dbReference>
<evidence type="ECO:0000313" key="4">
    <source>
        <dbReference type="Proteomes" id="UP000677611"/>
    </source>
</evidence>
<dbReference type="Proteomes" id="UP000677611">
    <property type="component" value="Unassembled WGS sequence"/>
</dbReference>
<dbReference type="Pfam" id="PF13159">
    <property type="entry name" value="DUF3994"/>
    <property type="match status" value="1"/>
</dbReference>
<dbReference type="PROSITE" id="PS51257">
    <property type="entry name" value="PROKAR_LIPOPROTEIN"/>
    <property type="match status" value="1"/>
</dbReference>
<accession>A0ABS3P4S0</accession>
<organism evidence="3 4">
    <name type="scientific">Bacillus arachidis</name>
    <dbReference type="NCBI Taxonomy" id="2819290"/>
    <lineage>
        <taxon>Bacteria</taxon>
        <taxon>Bacillati</taxon>
        <taxon>Bacillota</taxon>
        <taxon>Bacilli</taxon>
        <taxon>Bacillales</taxon>
        <taxon>Bacillaceae</taxon>
        <taxon>Bacillus</taxon>
    </lineage>
</organism>
<feature type="domain" description="DUF3994" evidence="2">
    <location>
        <begin position="47"/>
        <end position="149"/>
    </location>
</feature>
<keyword evidence="4" id="KW-1185">Reference proteome</keyword>
<feature type="region of interest" description="Disordered" evidence="1">
    <location>
        <begin position="28"/>
        <end position="52"/>
    </location>
</feature>
<evidence type="ECO:0000313" key="3">
    <source>
        <dbReference type="EMBL" id="MBO1628179.1"/>
    </source>
</evidence>
<evidence type="ECO:0000256" key="1">
    <source>
        <dbReference type="SAM" id="MobiDB-lite"/>
    </source>
</evidence>
<name>A0ABS3P4S0_9BACI</name>
<dbReference type="InterPro" id="IPR025057">
    <property type="entry name" value="DUF3994"/>
</dbReference>
<sequence>MKATKLVSLAIPILLLVGCSTEKQEMKPNSMNVSDLKIEKPSTTKGDYDDDSRVQISRDGKELLGEWGSYVGDKFFVGLDFKSDGTYGAYDNSGKTSKEENNMKGKWKYDYDNKQIIFTIEETAGDDRPITDYRPEIKYKVDFFRAGQLKIIDETGSPLNVERKSK</sequence>
<protein>
    <submittedName>
        <fullName evidence="3">DUF3994 domain-containing protein</fullName>
    </submittedName>
</protein>
<evidence type="ECO:0000259" key="2">
    <source>
        <dbReference type="Pfam" id="PF13159"/>
    </source>
</evidence>
<dbReference type="EMBL" id="JAGDQJ010000036">
    <property type="protein sequence ID" value="MBO1628179.1"/>
    <property type="molecule type" value="Genomic_DNA"/>
</dbReference>
<gene>
    <name evidence="3" type="ORF">J4P90_23790</name>
</gene>
<comment type="caution">
    <text evidence="3">The sequence shown here is derived from an EMBL/GenBank/DDBJ whole genome shotgun (WGS) entry which is preliminary data.</text>
</comment>
<proteinExistence type="predicted"/>
<reference evidence="3 4" key="1">
    <citation type="submission" date="2021-03" db="EMBL/GenBank/DDBJ databases">
        <title>Identification of novel Bacillus strains.</title>
        <authorList>
            <person name="Xiao Z."/>
            <person name="Li Y."/>
            <person name="Shen J."/>
        </authorList>
    </citation>
    <scope>NUCLEOTIDE SEQUENCE [LARGE SCALE GENOMIC DNA]</scope>
    <source>
        <strain evidence="3 4">SY8</strain>
    </source>
</reference>